<evidence type="ECO:0000313" key="8">
    <source>
        <dbReference type="Proteomes" id="UP001550628"/>
    </source>
</evidence>
<evidence type="ECO:0000256" key="3">
    <source>
        <dbReference type="ARBA" id="ARBA00022832"/>
    </source>
</evidence>
<evidence type="ECO:0000256" key="2">
    <source>
        <dbReference type="ARBA" id="ARBA00005254"/>
    </source>
</evidence>
<comment type="caution">
    <text evidence="7">The sequence shown here is derived from an EMBL/GenBank/DDBJ whole genome shotgun (WGS) entry which is preliminary data.</text>
</comment>
<gene>
    <name evidence="7" type="ORF">ABZ510_36240</name>
</gene>
<keyword evidence="8" id="KW-1185">Reference proteome</keyword>
<dbReference type="SUPFAM" id="SSF52096">
    <property type="entry name" value="ClpP/crotonase"/>
    <property type="match status" value="1"/>
</dbReference>
<keyword evidence="3" id="KW-0276">Fatty acid metabolism</keyword>
<comment type="catalytic activity">
    <reaction evidence="4">
        <text>a (3S)-3-hydroxyacyl-CoA = a (2E)-enoyl-CoA + H2O</text>
        <dbReference type="Rhea" id="RHEA:16105"/>
        <dbReference type="ChEBI" id="CHEBI:15377"/>
        <dbReference type="ChEBI" id="CHEBI:57318"/>
        <dbReference type="ChEBI" id="CHEBI:58856"/>
        <dbReference type="EC" id="4.2.1.17"/>
    </reaction>
</comment>
<dbReference type="EMBL" id="JBEYBF010000062">
    <property type="protein sequence ID" value="MEU1957285.1"/>
    <property type="molecule type" value="Genomic_DNA"/>
</dbReference>
<dbReference type="PANTHER" id="PTHR43802:SF1">
    <property type="entry name" value="IP11341P-RELATED"/>
    <property type="match status" value="1"/>
</dbReference>
<reference evidence="7 8" key="1">
    <citation type="submission" date="2024-06" db="EMBL/GenBank/DDBJ databases">
        <title>The Natural Products Discovery Center: Release of the First 8490 Sequenced Strains for Exploring Actinobacteria Biosynthetic Diversity.</title>
        <authorList>
            <person name="Kalkreuter E."/>
            <person name="Kautsar S.A."/>
            <person name="Yang D."/>
            <person name="Bader C.D."/>
            <person name="Teijaro C.N."/>
            <person name="Fluegel L."/>
            <person name="Davis C.M."/>
            <person name="Simpson J.R."/>
            <person name="Lauterbach L."/>
            <person name="Steele A.D."/>
            <person name="Gui C."/>
            <person name="Meng S."/>
            <person name="Li G."/>
            <person name="Viehrig K."/>
            <person name="Ye F."/>
            <person name="Su P."/>
            <person name="Kiefer A.F."/>
            <person name="Nichols A."/>
            <person name="Cepeda A.J."/>
            <person name="Yan W."/>
            <person name="Fan B."/>
            <person name="Jiang Y."/>
            <person name="Adhikari A."/>
            <person name="Zheng C.-J."/>
            <person name="Schuster L."/>
            <person name="Cowan T.M."/>
            <person name="Smanski M.J."/>
            <person name="Chevrette M.G."/>
            <person name="De Carvalho L.P.S."/>
            <person name="Shen B."/>
        </authorList>
    </citation>
    <scope>NUCLEOTIDE SEQUENCE [LARGE SCALE GENOMIC DNA]</scope>
    <source>
        <strain evidence="7 8">NPDC019708</strain>
    </source>
</reference>
<dbReference type="Gene3D" id="3.90.226.10">
    <property type="entry name" value="2-enoyl-CoA Hydratase, Chain A, domain 1"/>
    <property type="match status" value="1"/>
</dbReference>
<keyword evidence="3" id="KW-0443">Lipid metabolism</keyword>
<dbReference type="PANTHER" id="PTHR43802">
    <property type="entry name" value="ENOYL-COA HYDRATASE"/>
    <property type="match status" value="1"/>
</dbReference>
<dbReference type="Pfam" id="PF00378">
    <property type="entry name" value="ECH_1"/>
    <property type="match status" value="1"/>
</dbReference>
<comment type="catalytic activity">
    <reaction evidence="5">
        <text>a 4-saturated-(3S)-3-hydroxyacyl-CoA = a (3E)-enoyl-CoA + H2O</text>
        <dbReference type="Rhea" id="RHEA:20724"/>
        <dbReference type="ChEBI" id="CHEBI:15377"/>
        <dbReference type="ChEBI" id="CHEBI:58521"/>
        <dbReference type="ChEBI" id="CHEBI:137480"/>
        <dbReference type="EC" id="4.2.1.17"/>
    </reaction>
</comment>
<dbReference type="InterPro" id="IPR029045">
    <property type="entry name" value="ClpP/crotonase-like_dom_sf"/>
</dbReference>
<evidence type="ECO:0000256" key="6">
    <source>
        <dbReference type="RuleBase" id="RU003707"/>
    </source>
</evidence>
<evidence type="ECO:0000256" key="4">
    <source>
        <dbReference type="ARBA" id="ARBA00023709"/>
    </source>
</evidence>
<dbReference type="InterPro" id="IPR014748">
    <property type="entry name" value="Enoyl-CoA_hydra_C"/>
</dbReference>
<evidence type="ECO:0000256" key="1">
    <source>
        <dbReference type="ARBA" id="ARBA00002994"/>
    </source>
</evidence>
<dbReference type="PROSITE" id="PS00166">
    <property type="entry name" value="ENOYL_COA_HYDRATASE"/>
    <property type="match status" value="1"/>
</dbReference>
<proteinExistence type="inferred from homology"/>
<dbReference type="CDD" id="cd06558">
    <property type="entry name" value="crotonase-like"/>
    <property type="match status" value="1"/>
</dbReference>
<protein>
    <submittedName>
        <fullName evidence="7">Enoyl-CoA hydratase-related protein</fullName>
    </submittedName>
</protein>
<evidence type="ECO:0000256" key="5">
    <source>
        <dbReference type="ARBA" id="ARBA00023717"/>
    </source>
</evidence>
<accession>A0ABV2X298</accession>
<dbReference type="InterPro" id="IPR001753">
    <property type="entry name" value="Enoyl-CoA_hydra/iso"/>
</dbReference>
<name>A0ABV2X298_9NOCA</name>
<dbReference type="RefSeq" id="WP_356960195.1">
    <property type="nucleotide sequence ID" value="NZ_JBEYBD010000051.1"/>
</dbReference>
<dbReference type="Gene3D" id="1.10.12.10">
    <property type="entry name" value="Lyase 2-enoyl-coa Hydratase, Chain A, domain 2"/>
    <property type="match status" value="1"/>
</dbReference>
<comment type="similarity">
    <text evidence="2 6">Belongs to the enoyl-CoA hydratase/isomerase family.</text>
</comment>
<dbReference type="InterPro" id="IPR018376">
    <property type="entry name" value="Enoyl-CoA_hyd/isom_CS"/>
</dbReference>
<dbReference type="Proteomes" id="UP001550628">
    <property type="component" value="Unassembled WGS sequence"/>
</dbReference>
<sequence>MSALEYRIDESIATITLNRPNRMNAFTMEMVDRWAAALRSAERDDDVRAVLVTGSGKAFCSGVDLDEFSGEQRGPLQEKQLLTDRVHQVALAMDEMSKPVIAAVNGVAVGAGMDMSLMCDIRFAAASARFSEGYIRVGLVPGDGGCYYLPRIVGTATALRLLWTGEFIDAAEAKRIGLVSEVYPDDELIDRAREFAGLLARQAPIAVRMIKRSVRSAERQDLRTALDLISSHQAVVTSTQDSKEAFTAFRERRTPVFEGR</sequence>
<evidence type="ECO:0000313" key="7">
    <source>
        <dbReference type="EMBL" id="MEU1957285.1"/>
    </source>
</evidence>
<comment type="function">
    <text evidence="1">Could possibly oxidize fatty acids using specific components.</text>
</comment>
<organism evidence="7 8">
    <name type="scientific">Nocardia rhamnosiphila</name>
    <dbReference type="NCBI Taxonomy" id="426716"/>
    <lineage>
        <taxon>Bacteria</taxon>
        <taxon>Bacillati</taxon>
        <taxon>Actinomycetota</taxon>
        <taxon>Actinomycetes</taxon>
        <taxon>Mycobacteriales</taxon>
        <taxon>Nocardiaceae</taxon>
        <taxon>Nocardia</taxon>
    </lineage>
</organism>